<name>A0A0H4SLU3_9CRYP</name>
<protein>
    <recommendedName>
        <fullName evidence="4 8">Photosystem I reaction center subunit IX</fullName>
    </recommendedName>
</protein>
<dbReference type="Pfam" id="PF01701">
    <property type="entry name" value="PSI_PsaJ"/>
    <property type="match status" value="1"/>
</dbReference>
<dbReference type="Gene3D" id="1.20.5.510">
    <property type="entry name" value="Single helix bin"/>
    <property type="match status" value="1"/>
</dbReference>
<dbReference type="RefSeq" id="YP_009159203.1">
    <property type="nucleotide sequence ID" value="NC_027589.1"/>
</dbReference>
<organism evidence="10">
    <name type="scientific">Teleaulax amphioxeia</name>
    <dbReference type="NCBI Taxonomy" id="77931"/>
    <lineage>
        <taxon>Eukaryota</taxon>
        <taxon>Cryptophyceae</taxon>
        <taxon>Pyrenomonadales</taxon>
        <taxon>Geminigeraceae</taxon>
        <taxon>Teleaulax</taxon>
    </lineage>
</organism>
<keyword evidence="6 8" id="KW-1133">Transmembrane helix</keyword>
<dbReference type="InterPro" id="IPR036062">
    <property type="entry name" value="PSI_PsaJ_sf"/>
</dbReference>
<reference evidence="10" key="1">
    <citation type="journal article" date="2015" name="PLoS ONE">
        <title>The Plastid Genome of the Cryptomonad Teleaulax amphioxeia.</title>
        <authorList>
            <person name="Kim J.I."/>
            <person name="Yoon H.S."/>
            <person name="Yi G."/>
            <person name="Kim H.S."/>
            <person name="Yih W."/>
            <person name="Shin W."/>
        </authorList>
    </citation>
    <scope>NUCLEOTIDE SEQUENCE</scope>
    <source>
        <strain evidence="10">HACCP-CR01</strain>
    </source>
</reference>
<dbReference type="GO" id="GO:0042651">
    <property type="term" value="C:thylakoid membrane"/>
    <property type="evidence" value="ECO:0007669"/>
    <property type="project" value="UniProtKB-UniRule"/>
</dbReference>
<evidence type="ECO:0000256" key="8">
    <source>
        <dbReference type="HAMAP-Rule" id="MF_00522"/>
    </source>
</evidence>
<dbReference type="GeneID" id="25077747"/>
<evidence type="ECO:0000256" key="1">
    <source>
        <dbReference type="ARBA" id="ARBA00002115"/>
    </source>
</evidence>
<keyword evidence="5 8" id="KW-0812">Transmembrane</keyword>
<geneLocation type="plastid" evidence="10"/>
<evidence type="ECO:0000256" key="4">
    <source>
        <dbReference type="ARBA" id="ARBA00019868"/>
    </source>
</evidence>
<comment type="function">
    <text evidence="1 8">May help in the organization of the PsaE and PsaF subunits.</text>
</comment>
<gene>
    <name evidence="8 10" type="primary">psaJ</name>
    <name evidence="10" type="ORF">TampPt_p051</name>
</gene>
<evidence type="ECO:0000256" key="3">
    <source>
        <dbReference type="ARBA" id="ARBA00006318"/>
    </source>
</evidence>
<dbReference type="AlphaFoldDB" id="A0A0H4SLU3"/>
<evidence type="ECO:0000256" key="2">
    <source>
        <dbReference type="ARBA" id="ARBA00004167"/>
    </source>
</evidence>
<dbReference type="PANTHER" id="PTHR36082">
    <property type="match status" value="1"/>
</dbReference>
<dbReference type="PANTHER" id="PTHR36082:SF2">
    <property type="entry name" value="PHOTOSYSTEM I REACTION CENTER SUBUNIT IX"/>
    <property type="match status" value="1"/>
</dbReference>
<evidence type="ECO:0000256" key="7">
    <source>
        <dbReference type="ARBA" id="ARBA00023136"/>
    </source>
</evidence>
<accession>A0A0H4SLU3</accession>
<keyword evidence="8" id="KW-0603">Photosystem I</keyword>
<keyword evidence="10" id="KW-0934">Plastid</keyword>
<evidence type="ECO:0000256" key="9">
    <source>
        <dbReference type="SAM" id="Phobius"/>
    </source>
</evidence>
<dbReference type="SUPFAM" id="SSF81544">
    <property type="entry name" value="Subunit IX of photosystem I reaction centre, PsaJ"/>
    <property type="match status" value="1"/>
</dbReference>
<evidence type="ECO:0000256" key="5">
    <source>
        <dbReference type="ARBA" id="ARBA00022692"/>
    </source>
</evidence>
<evidence type="ECO:0000313" key="10">
    <source>
        <dbReference type="EMBL" id="AKP94621.1"/>
    </source>
</evidence>
<dbReference type="InterPro" id="IPR002615">
    <property type="entry name" value="PSI_PsaJ"/>
</dbReference>
<dbReference type="HAMAP" id="MF_00522">
    <property type="entry name" value="PSI_PsaJ"/>
    <property type="match status" value="1"/>
</dbReference>
<proteinExistence type="inferred from homology"/>
<comment type="subcellular location">
    <subcellularLocation>
        <location evidence="8">Cellular thylakoid membrane</location>
        <topology evidence="8">Single-pass membrane protein</topology>
    </subcellularLocation>
    <subcellularLocation>
        <location evidence="2">Membrane</location>
        <topology evidence="2">Single-pass membrane protein</topology>
    </subcellularLocation>
</comment>
<sequence length="42" mass="4779">MDSNFLKYLSTAPVLLTVWLSLTAGLVIEANRFVPDMLYFPM</sequence>
<keyword evidence="8" id="KW-0793">Thylakoid</keyword>
<dbReference type="GO" id="GO:0015979">
    <property type="term" value="P:photosynthesis"/>
    <property type="evidence" value="ECO:0007669"/>
    <property type="project" value="UniProtKB-UniRule"/>
</dbReference>
<comment type="similarity">
    <text evidence="3 8">Belongs to the PsaJ family.</text>
</comment>
<keyword evidence="7 8" id="KW-0472">Membrane</keyword>
<dbReference type="GO" id="GO:0009522">
    <property type="term" value="C:photosystem I"/>
    <property type="evidence" value="ECO:0007669"/>
    <property type="project" value="UniProtKB-KW"/>
</dbReference>
<dbReference type="EMBL" id="KP899713">
    <property type="protein sequence ID" value="AKP94621.1"/>
    <property type="molecule type" value="Genomic_DNA"/>
</dbReference>
<evidence type="ECO:0000256" key="6">
    <source>
        <dbReference type="ARBA" id="ARBA00022989"/>
    </source>
</evidence>
<feature type="transmembrane region" description="Helical" evidence="9">
    <location>
        <begin position="6"/>
        <end position="28"/>
    </location>
</feature>
<keyword evidence="8" id="KW-0602">Photosynthesis</keyword>